<evidence type="ECO:0000313" key="2">
    <source>
        <dbReference type="EMBL" id="KHA72854.1"/>
    </source>
</evidence>
<evidence type="ECO:0000256" key="1">
    <source>
        <dbReference type="ARBA" id="ARBA00023026"/>
    </source>
</evidence>
<gene>
    <name evidence="2" type="ORF">NZ35_12855</name>
</gene>
<name>A0A0A6DEB2_9PSED</name>
<protein>
    <recommendedName>
        <fullName evidence="4">Insecticidal toxin complex protein TcaA2</fullName>
    </recommendedName>
</protein>
<keyword evidence="1" id="KW-0843">Virulence</keyword>
<dbReference type="Pfam" id="PF03538">
    <property type="entry name" value="VRP1"/>
    <property type="match status" value="1"/>
</dbReference>
<dbReference type="AlphaFoldDB" id="A0A0A6DEB2"/>
<comment type="caution">
    <text evidence="2">The sequence shown here is derived from an EMBL/GenBank/DDBJ whole genome shotgun (WGS) entry which is preliminary data.</text>
</comment>
<dbReference type="OrthoDB" id="6749953at2"/>
<organism evidence="2 3">
    <name type="scientific">Pseudomonas chlororaphis</name>
    <dbReference type="NCBI Taxonomy" id="587753"/>
    <lineage>
        <taxon>Bacteria</taxon>
        <taxon>Pseudomonadati</taxon>
        <taxon>Pseudomonadota</taxon>
        <taxon>Gammaproteobacteria</taxon>
        <taxon>Pseudomonadales</taxon>
        <taxon>Pseudomonadaceae</taxon>
        <taxon>Pseudomonas</taxon>
    </lineage>
</organism>
<accession>A0A0A6DEB2</accession>
<dbReference type="Proteomes" id="UP000030564">
    <property type="component" value="Unassembled WGS sequence"/>
</dbReference>
<proteinExistence type="predicted"/>
<dbReference type="PATRIC" id="fig|587753.9.peg.5861"/>
<dbReference type="EMBL" id="JSFK01000009">
    <property type="protein sequence ID" value="KHA72854.1"/>
    <property type="molecule type" value="Genomic_DNA"/>
</dbReference>
<sequence length="1206" mass="134666">MADNHTLLNALVKPDEPLKKGRSDFATAMQKMGFTSVFDIVRLPKAAFVRQLAEFTDANAELAYDNAMGYAALISRLYREYQTSTGKFQQLSQHSGIRALVPQGPTFQNLFNESWYAFCKVGALVAIDMMIAYLISLRLFLLQLEATSEATGIDPKRILMDMRRPDLKDLLITHESTFTPRPMLQLVTEILEDRLGAFLKANPNDKGKSAHEAVAERRYPFELPYNFYHHQCQLGLADKKPRLGELNYRISLLLPIKQQSSNDYGEVQTPVLQAQRLLCGLSMEQQKVLIDPSLFSNFYLTRDDLIKGWGSPGSTHLRPHTTQKTCYLLPSGQDDVVTVNPEAIAPTDTAGSKTVLSLIFRKGTQTQPASVDISSNTPVPLAGWLINCLHNASADTIISCLKGAASLPTPTEQGYTASFDLVTATATAADAEPVRLARQRFTLTLDEHYTLTPAQMDFFRESYGIEVSESSPPWQLTRLTDFMAHTDLNAEQVEMLLCRQTRAVRLSPNCPSKSLQHGGVTLPESAEKVLPFPHPNQYGACYVNGTGTGTGADFNDSEEESDAEWIIRHQFDNAMGLEQITLGDSKQWRLSKTSLDRLDRLQRMIRLQRWLQIPFAKLDTLIMSAIRAEGEDNLAMELNENTLRAVGVYRYLNRRHGIEPEEFAALMHDLSPYASGKDEVPLFDQVFNRVQMFDTPLILDQESIDLNAIDIDTQKTVLQLCAGLGVQPTEDSFLLIATQTKNYLTELKRDLPTVSSLYRQARIARLFGCSVADLLTLAGLLAGSDYKTILASGRLRTQATTGKADILDVLMQLDWAVDWLKDSQQTVTQLQQRLGPDASVLVDDLNGNRQAQVAEPPPLPDDLRERLSKLQEDTRRSMVTEAQVAALGLPLRKDVKNRPQDIQWFRLLVSHNLITEEGLLKGLDRELTLVDEPITWLQEGIANVLQDQDLEQAVKDTCAEKLTELLLGAHDRQVQLLEGLFQQTAKLAPDRCRAVIHWAYSSVYRILLSALNDTLTRALIEHYQRVSRHAEIVVQLRLSNSALRLFVVNPTWLGGSQHEGSGSEPRLSDLYLLERFSHWFHSQSQSEDSVLSYFSCANPAKAQLKNKTLRKLASETANAALARLLEWSETEVTTLTSILPGERASSMAQVDWVRRCQASCQASGLSTEALLQATGLRDTSELKHWKTVGEQVMAAHSASDSTLANG</sequence>
<evidence type="ECO:0008006" key="4">
    <source>
        <dbReference type="Google" id="ProtNLM"/>
    </source>
</evidence>
<dbReference type="InterPro" id="IPR018003">
    <property type="entry name" value="Insecticidal_toxin/plasmid_vir"/>
</dbReference>
<reference evidence="2 3" key="1">
    <citation type="submission" date="2014-10" db="EMBL/GenBank/DDBJ databases">
        <title>Draft genome sequence of Pseudomonas chlororaphis EA105.</title>
        <authorList>
            <person name="McCully L.M."/>
            <person name="Bitzer A.S."/>
            <person name="Spence C."/>
            <person name="Bais H."/>
            <person name="Silby M.W."/>
        </authorList>
    </citation>
    <scope>NUCLEOTIDE SEQUENCE [LARGE SCALE GENOMIC DNA]</scope>
    <source>
        <strain evidence="2 3">EA105</strain>
    </source>
</reference>
<evidence type="ECO:0000313" key="3">
    <source>
        <dbReference type="Proteomes" id="UP000030564"/>
    </source>
</evidence>